<dbReference type="AlphaFoldDB" id="A0AAN0K0S6"/>
<evidence type="ECO:0008006" key="3">
    <source>
        <dbReference type="Google" id="ProtNLM"/>
    </source>
</evidence>
<evidence type="ECO:0000313" key="1">
    <source>
        <dbReference type="EnsemblMetazoa" id="XP_019862864.1"/>
    </source>
</evidence>
<name>A0AAN0K0S6_AMPQE</name>
<dbReference type="GeneID" id="109591599"/>
<evidence type="ECO:0000313" key="2">
    <source>
        <dbReference type="Proteomes" id="UP000007879"/>
    </source>
</evidence>
<keyword evidence="2" id="KW-1185">Reference proteome</keyword>
<organism evidence="1 2">
    <name type="scientific">Amphimedon queenslandica</name>
    <name type="common">Sponge</name>
    <dbReference type="NCBI Taxonomy" id="400682"/>
    <lineage>
        <taxon>Eukaryota</taxon>
        <taxon>Metazoa</taxon>
        <taxon>Porifera</taxon>
        <taxon>Demospongiae</taxon>
        <taxon>Heteroscleromorpha</taxon>
        <taxon>Haplosclerida</taxon>
        <taxon>Niphatidae</taxon>
        <taxon>Amphimedon</taxon>
    </lineage>
</organism>
<dbReference type="EnsemblMetazoa" id="XM_020007305.1">
    <property type="protein sequence ID" value="XP_019862864.1"/>
    <property type="gene ID" value="LOC109591599"/>
</dbReference>
<dbReference type="InterPro" id="IPR023393">
    <property type="entry name" value="START-like_dom_sf"/>
</dbReference>
<dbReference type="Proteomes" id="UP000007879">
    <property type="component" value="Unassembled WGS sequence"/>
</dbReference>
<protein>
    <recommendedName>
        <fullName evidence="3">START domain-containing protein</fullName>
    </recommendedName>
</protein>
<dbReference type="SUPFAM" id="SSF55961">
    <property type="entry name" value="Bet v1-like"/>
    <property type="match status" value="1"/>
</dbReference>
<proteinExistence type="predicted"/>
<reference evidence="2" key="1">
    <citation type="journal article" date="2010" name="Nature">
        <title>The Amphimedon queenslandica genome and the evolution of animal complexity.</title>
        <authorList>
            <person name="Srivastava M."/>
            <person name="Simakov O."/>
            <person name="Chapman J."/>
            <person name="Fahey B."/>
            <person name="Gauthier M.E."/>
            <person name="Mitros T."/>
            <person name="Richards G.S."/>
            <person name="Conaco C."/>
            <person name="Dacre M."/>
            <person name="Hellsten U."/>
            <person name="Larroux C."/>
            <person name="Putnam N.H."/>
            <person name="Stanke M."/>
            <person name="Adamska M."/>
            <person name="Darling A."/>
            <person name="Degnan S.M."/>
            <person name="Oakley T.H."/>
            <person name="Plachetzki D.C."/>
            <person name="Zhai Y."/>
            <person name="Adamski M."/>
            <person name="Calcino A."/>
            <person name="Cummins S.F."/>
            <person name="Goodstein D.M."/>
            <person name="Harris C."/>
            <person name="Jackson D.J."/>
            <person name="Leys S.P."/>
            <person name="Shu S."/>
            <person name="Woodcroft B.J."/>
            <person name="Vervoort M."/>
            <person name="Kosik K.S."/>
            <person name="Manning G."/>
            <person name="Degnan B.M."/>
            <person name="Rokhsar D.S."/>
        </authorList>
    </citation>
    <scope>NUCLEOTIDE SEQUENCE [LARGE SCALE GENOMIC DNA]</scope>
</reference>
<dbReference type="RefSeq" id="XP_019862864.1">
    <property type="nucleotide sequence ID" value="XM_020007305.1"/>
</dbReference>
<sequence length="117" mass="13737">MNAVEKLEQMTRSNNGWILEKEENGIRCFSYRSESNSRKIWKSEVVINIAVETLWRVLYHETHRTTEWNTNVDINKVWLTVYIRNVHGSVFLLLYHSDIITAICTLVTTINCVGFCQ</sequence>
<accession>A0AAN0K0S6</accession>
<reference evidence="1" key="2">
    <citation type="submission" date="2024-06" db="UniProtKB">
        <authorList>
            <consortium name="EnsemblMetazoa"/>
        </authorList>
    </citation>
    <scope>IDENTIFICATION</scope>
</reference>
<dbReference type="KEGG" id="aqu:109591599"/>
<dbReference type="Gene3D" id="3.30.530.20">
    <property type="match status" value="1"/>
</dbReference>